<evidence type="ECO:0000256" key="12">
    <source>
        <dbReference type="RuleBase" id="RU003357"/>
    </source>
</evidence>
<dbReference type="Proteomes" id="UP000029989">
    <property type="component" value="Unassembled WGS sequence"/>
</dbReference>
<evidence type="ECO:0000256" key="7">
    <source>
        <dbReference type="ARBA" id="ARBA00023077"/>
    </source>
</evidence>
<accession>A0A0A0F2Y0</accession>
<keyword evidence="5 13" id="KW-0732">Signal</keyword>
<dbReference type="GO" id="GO:0015288">
    <property type="term" value="F:porin activity"/>
    <property type="evidence" value="ECO:0007669"/>
    <property type="project" value="UniProtKB-KW"/>
</dbReference>
<evidence type="ECO:0000256" key="4">
    <source>
        <dbReference type="ARBA" id="ARBA00022692"/>
    </source>
</evidence>
<evidence type="ECO:0000256" key="2">
    <source>
        <dbReference type="ARBA" id="ARBA00022448"/>
    </source>
</evidence>
<evidence type="ECO:0000256" key="3">
    <source>
        <dbReference type="ARBA" id="ARBA00022452"/>
    </source>
</evidence>
<dbReference type="STRING" id="913325.N799_13380"/>
<gene>
    <name evidence="16" type="ORF">N799_13380</name>
</gene>
<evidence type="ECO:0000256" key="10">
    <source>
        <dbReference type="ARBA" id="ARBA00023237"/>
    </source>
</evidence>
<dbReference type="EMBL" id="AVPT01000008">
    <property type="protein sequence ID" value="KGM56850.1"/>
    <property type="molecule type" value="Genomic_DNA"/>
</dbReference>
<dbReference type="CDD" id="cd01347">
    <property type="entry name" value="ligand_gated_channel"/>
    <property type="match status" value="1"/>
</dbReference>
<dbReference type="InterPro" id="IPR012910">
    <property type="entry name" value="Plug_dom"/>
</dbReference>
<dbReference type="SUPFAM" id="SSF56935">
    <property type="entry name" value="Porins"/>
    <property type="match status" value="1"/>
</dbReference>
<dbReference type="GO" id="GO:0046930">
    <property type="term" value="C:pore complex"/>
    <property type="evidence" value="ECO:0007669"/>
    <property type="project" value="UniProtKB-KW"/>
</dbReference>
<evidence type="ECO:0000256" key="6">
    <source>
        <dbReference type="ARBA" id="ARBA00023065"/>
    </source>
</evidence>
<dbReference type="AlphaFoldDB" id="A0A0A0F2Y0"/>
<dbReference type="InterPro" id="IPR010101">
    <property type="entry name" value="B12_transptr_BtuB"/>
</dbReference>
<dbReference type="Pfam" id="PF07715">
    <property type="entry name" value="Plug"/>
    <property type="match status" value="1"/>
</dbReference>
<keyword evidence="2 11" id="KW-0813">Transport</keyword>
<keyword evidence="17" id="KW-1185">Reference proteome</keyword>
<dbReference type="InterPro" id="IPR036942">
    <property type="entry name" value="Beta-barrel_TonB_sf"/>
</dbReference>
<dbReference type="PROSITE" id="PS52016">
    <property type="entry name" value="TONB_DEPENDENT_REC_3"/>
    <property type="match status" value="1"/>
</dbReference>
<keyword evidence="3 11" id="KW-1134">Transmembrane beta strand</keyword>
<feature type="domain" description="TonB-dependent receptor-like beta-barrel" evidence="14">
    <location>
        <begin position="255"/>
        <end position="599"/>
    </location>
</feature>
<evidence type="ECO:0000259" key="14">
    <source>
        <dbReference type="Pfam" id="PF00593"/>
    </source>
</evidence>
<protein>
    <recommendedName>
        <fullName evidence="18">TonB-dependent receptor</fullName>
    </recommendedName>
</protein>
<keyword evidence="6" id="KW-0406">Ion transport</keyword>
<evidence type="ECO:0000256" key="8">
    <source>
        <dbReference type="ARBA" id="ARBA00023114"/>
    </source>
</evidence>
<dbReference type="Gene3D" id="2.40.170.20">
    <property type="entry name" value="TonB-dependent receptor, beta-barrel domain"/>
    <property type="match status" value="1"/>
</dbReference>
<dbReference type="Gene3D" id="2.170.130.10">
    <property type="entry name" value="TonB-dependent receptor, plug domain"/>
    <property type="match status" value="1"/>
</dbReference>
<evidence type="ECO:0000256" key="11">
    <source>
        <dbReference type="PROSITE-ProRule" id="PRU01360"/>
    </source>
</evidence>
<feature type="domain" description="TonB-dependent receptor plug" evidence="15">
    <location>
        <begin position="52"/>
        <end position="156"/>
    </location>
</feature>
<dbReference type="GO" id="GO:0009279">
    <property type="term" value="C:cell outer membrane"/>
    <property type="evidence" value="ECO:0007669"/>
    <property type="project" value="UniProtKB-SubCell"/>
</dbReference>
<feature type="chain" id="PRO_5001962079" description="TonB-dependent receptor" evidence="13">
    <location>
        <begin position="21"/>
        <end position="627"/>
    </location>
</feature>
<dbReference type="RefSeq" id="WP_036209505.1">
    <property type="nucleotide sequence ID" value="NZ_AVPT01000008.1"/>
</dbReference>
<dbReference type="InterPro" id="IPR000531">
    <property type="entry name" value="Beta-barrel_TonB"/>
</dbReference>
<evidence type="ECO:0008006" key="18">
    <source>
        <dbReference type="Google" id="ProtNLM"/>
    </source>
</evidence>
<keyword evidence="8" id="KW-0626">Porin</keyword>
<keyword evidence="4 11" id="KW-0812">Transmembrane</keyword>
<comment type="caution">
    <text evidence="16">The sequence shown here is derived from an EMBL/GenBank/DDBJ whole genome shotgun (WGS) entry which is preliminary data.</text>
</comment>
<evidence type="ECO:0000313" key="17">
    <source>
        <dbReference type="Proteomes" id="UP000029989"/>
    </source>
</evidence>
<keyword evidence="9 11" id="KW-0472">Membrane</keyword>
<dbReference type="Pfam" id="PF00593">
    <property type="entry name" value="TonB_dep_Rec_b-barrel"/>
    <property type="match status" value="1"/>
</dbReference>
<keyword evidence="7 12" id="KW-0798">TonB box</keyword>
<evidence type="ECO:0000259" key="15">
    <source>
        <dbReference type="Pfam" id="PF07715"/>
    </source>
</evidence>
<dbReference type="GO" id="GO:0006811">
    <property type="term" value="P:monoatomic ion transport"/>
    <property type="evidence" value="ECO:0007669"/>
    <property type="project" value="UniProtKB-KW"/>
</dbReference>
<evidence type="ECO:0000256" key="13">
    <source>
        <dbReference type="SAM" id="SignalP"/>
    </source>
</evidence>
<feature type="signal peptide" evidence="13">
    <location>
        <begin position="1"/>
        <end position="20"/>
    </location>
</feature>
<dbReference type="InterPro" id="IPR037066">
    <property type="entry name" value="Plug_dom_sf"/>
</dbReference>
<sequence>MRLHLAPLATAMALALPAVALPATARADATAQATDLDEVVVTATRTATTVAHTLAPVEVIDRDSIERSQARSLPDLLAGRAGISLANQGGAGKLTTLFLRGAESDHIVVLVDGIRIGSPTSGLVSLQNLPLALIERVEIVRGPRSSLYGSEAIGGVIQIFTRREAAGWAPRMHVGGGSHGAHDFGVGFDGREGRAWFGADYAFQRTEGFNACDVAEPTPFSGGCFISEPEPDLDGYIQDALSLRAGIDLDDAWQISAQALRSEGENDFDGDYGNRSETVQQVVGGNVRWRPSDAMQFKLTAGRNVDASDQFNDGSYTGYFDTDRDSAALQGDFGIADGQLLTAGIDWLRDRVEGSTVYVSDERDNRAAFAQYQGRFATTAAGTHALQAAVRRDDNEQFGGHTTGSVSWGLEFGGGWQLGAGWGSAFKAPTFNELYYPFFGNPDLRPEESQTVEIGIGWGNDDFDIRLDAFDTKVDDLIAFDAALNLPNNIERARMRGAELGVDATVAGWQLAASASWLDTGNRTFDTDLELPRRARHGARIELDRAFGRLGLGLTAVAEGPRYDDVANTRRLPGFATLDLRAEYALTDALTVQGRVANVFDRDYETVAFYNQPGREWFVTLRYAPTP</sequence>
<dbReference type="OrthoDB" id="9764669at2"/>
<evidence type="ECO:0000256" key="9">
    <source>
        <dbReference type="ARBA" id="ARBA00023136"/>
    </source>
</evidence>
<organism evidence="16 17">
    <name type="scientific">Lysobacter arseniciresistens ZS79</name>
    <dbReference type="NCBI Taxonomy" id="913325"/>
    <lineage>
        <taxon>Bacteria</taxon>
        <taxon>Pseudomonadati</taxon>
        <taxon>Pseudomonadota</taxon>
        <taxon>Gammaproteobacteria</taxon>
        <taxon>Lysobacterales</taxon>
        <taxon>Lysobacteraceae</taxon>
        <taxon>Novilysobacter</taxon>
    </lineage>
</organism>
<keyword evidence="10 11" id="KW-0998">Cell outer membrane</keyword>
<dbReference type="InterPro" id="IPR039426">
    <property type="entry name" value="TonB-dep_rcpt-like"/>
</dbReference>
<dbReference type="PANTHER" id="PTHR30069:SF53">
    <property type="entry name" value="COLICIN I RECEPTOR-RELATED"/>
    <property type="match status" value="1"/>
</dbReference>
<proteinExistence type="inferred from homology"/>
<evidence type="ECO:0000313" key="16">
    <source>
        <dbReference type="EMBL" id="KGM56850.1"/>
    </source>
</evidence>
<comment type="similarity">
    <text evidence="11 12">Belongs to the TonB-dependent receptor family.</text>
</comment>
<name>A0A0A0F2Y0_9GAMM</name>
<dbReference type="PANTHER" id="PTHR30069">
    <property type="entry name" value="TONB-DEPENDENT OUTER MEMBRANE RECEPTOR"/>
    <property type="match status" value="1"/>
</dbReference>
<evidence type="ECO:0000256" key="5">
    <source>
        <dbReference type="ARBA" id="ARBA00022729"/>
    </source>
</evidence>
<dbReference type="GO" id="GO:0015420">
    <property type="term" value="F:ABC-type vitamin B12 transporter activity"/>
    <property type="evidence" value="ECO:0007669"/>
    <property type="project" value="InterPro"/>
</dbReference>
<evidence type="ECO:0000256" key="1">
    <source>
        <dbReference type="ARBA" id="ARBA00004571"/>
    </source>
</evidence>
<comment type="subcellular location">
    <subcellularLocation>
        <location evidence="1 11">Cell outer membrane</location>
        <topology evidence="1 11">Multi-pass membrane protein</topology>
    </subcellularLocation>
</comment>
<dbReference type="eggNOG" id="COG4206">
    <property type="taxonomic scope" value="Bacteria"/>
</dbReference>
<reference evidence="16 17" key="1">
    <citation type="journal article" date="2015" name="Stand. Genomic Sci.">
        <title>Genomic information of the arsenic-resistant bacterium Lysobacter arseniciresistens type strain ZS79(T) and comparison of Lysobacter draft genomes.</title>
        <authorList>
            <person name="Liu L."/>
            <person name="Zhang S."/>
            <person name="Luo M."/>
            <person name="Wang G."/>
        </authorList>
    </citation>
    <scope>NUCLEOTIDE SEQUENCE [LARGE SCALE GENOMIC DNA]</scope>
    <source>
        <strain evidence="16 17">ZS79</strain>
    </source>
</reference>
<dbReference type="NCBIfam" id="TIGR01779">
    <property type="entry name" value="TonB-B12"/>
    <property type="match status" value="1"/>
</dbReference>